<dbReference type="Gene3D" id="3.40.50.410">
    <property type="entry name" value="von Willebrand factor, type A domain"/>
    <property type="match status" value="1"/>
</dbReference>
<dbReference type="OrthoDB" id="7557871at2"/>
<protein>
    <submittedName>
        <fullName evidence="2">Cobalamin biosynthesis protein CobT</fullName>
    </submittedName>
</protein>
<keyword evidence="3" id="KW-1185">Reference proteome</keyword>
<accession>A0A387FU67</accession>
<dbReference type="PANTHER" id="PTHR41248:SF1">
    <property type="entry name" value="NORD PROTEIN"/>
    <property type="match status" value="1"/>
</dbReference>
<dbReference type="InterPro" id="IPR051928">
    <property type="entry name" value="NorD/CobT"/>
</dbReference>
<dbReference type="KEGG" id="rjg:CCGE525_05895"/>
<gene>
    <name evidence="2" type="ORF">CCGE525_05895</name>
</gene>
<evidence type="ECO:0000313" key="2">
    <source>
        <dbReference type="EMBL" id="AYG58396.1"/>
    </source>
</evidence>
<dbReference type="EMBL" id="CP032694">
    <property type="protein sequence ID" value="AYG58396.1"/>
    <property type="molecule type" value="Genomic_DNA"/>
</dbReference>
<feature type="domain" description="Cobalamin biosynthesis protein CobT VWA" evidence="1">
    <location>
        <begin position="85"/>
        <end position="304"/>
    </location>
</feature>
<dbReference type="SUPFAM" id="SSF53300">
    <property type="entry name" value="vWA-like"/>
    <property type="match status" value="1"/>
</dbReference>
<dbReference type="AlphaFoldDB" id="A0A387FU67"/>
<dbReference type="InterPro" id="IPR036465">
    <property type="entry name" value="vWFA_dom_sf"/>
</dbReference>
<reference evidence="2 3" key="1">
    <citation type="submission" date="2018-10" db="EMBL/GenBank/DDBJ databases">
        <title>Rhizobium etli, R. leguminosarum and a new Rhizobium genospecies from Phaseolus dumosus.</title>
        <authorList>
            <person name="Ramirez-Puebla S.T."/>
            <person name="Rogel-Hernandez M.A."/>
            <person name="Guerrero G."/>
            <person name="Ormeno-Orrillo E."/>
            <person name="Martinez-Romero J.C."/>
            <person name="Negrete-Yankelevich S."/>
            <person name="Martinez-Romero E."/>
        </authorList>
    </citation>
    <scope>NUCLEOTIDE SEQUENCE [LARGE SCALE GENOMIC DNA]</scope>
    <source>
        <strain evidence="2 3">CCGE525</strain>
    </source>
</reference>
<evidence type="ECO:0000313" key="3">
    <source>
        <dbReference type="Proteomes" id="UP000282195"/>
    </source>
</evidence>
<name>A0A387FU67_9HYPH</name>
<evidence type="ECO:0000259" key="1">
    <source>
        <dbReference type="Pfam" id="PF11775"/>
    </source>
</evidence>
<proteinExistence type="predicted"/>
<dbReference type="PANTHER" id="PTHR41248">
    <property type="entry name" value="NORD PROTEIN"/>
    <property type="match status" value="1"/>
</dbReference>
<dbReference type="InterPro" id="IPR025861">
    <property type="entry name" value="CobT_VWA_dom"/>
</dbReference>
<dbReference type="Proteomes" id="UP000282195">
    <property type="component" value="Chromosome"/>
</dbReference>
<sequence length="312" mass="34931">MQFLRAIFKKPATEPAMDSITSYRVYTREFDKTLASNQLDSALGPLSIEHAAALDAAWQRYQGALVDWRMECDIAALEASRLVRMQTTEQMRNDTVVSILVDHSGSMRGQSILLAAATIDVATDFLVHLGCKVEVLGFTTTSWQGGRSRKHWLSERPRPKTPGRLCDLLHIIYRTADSTLPHAGDLRPMLRPDLLKENVDGEALQWAASRLRDRPEKRKLLLAVSDGAPVDDSTLAENDHYFLARHLTEVIKNIEAEAVIELAAIGIRNDPAHSVTHYYRIAESIDVPQDLGRSTLDLLQRLLLNNGQQKSD</sequence>
<organism evidence="2 3">
    <name type="scientific">Rhizobium jaguaris</name>
    <dbReference type="NCBI Taxonomy" id="1312183"/>
    <lineage>
        <taxon>Bacteria</taxon>
        <taxon>Pseudomonadati</taxon>
        <taxon>Pseudomonadota</taxon>
        <taxon>Alphaproteobacteria</taxon>
        <taxon>Hyphomicrobiales</taxon>
        <taxon>Rhizobiaceae</taxon>
        <taxon>Rhizobium/Agrobacterium group</taxon>
        <taxon>Rhizobium</taxon>
    </lineage>
</organism>
<dbReference type="Pfam" id="PF11775">
    <property type="entry name" value="CobT_C"/>
    <property type="match status" value="1"/>
</dbReference>